<feature type="domain" description="G5" evidence="3">
    <location>
        <begin position="160"/>
        <end position="240"/>
    </location>
</feature>
<dbReference type="EMBL" id="CP006905">
    <property type="protein sequence ID" value="AIY85023.1"/>
    <property type="molecule type" value="Genomic_DNA"/>
</dbReference>
<dbReference type="GO" id="GO:0019867">
    <property type="term" value="C:outer membrane"/>
    <property type="evidence" value="ECO:0007669"/>
    <property type="project" value="InterPro"/>
</dbReference>
<evidence type="ECO:0000256" key="2">
    <source>
        <dbReference type="SAM" id="Phobius"/>
    </source>
</evidence>
<dbReference type="GO" id="GO:0009254">
    <property type="term" value="P:peptidoglycan turnover"/>
    <property type="evidence" value="ECO:0007669"/>
    <property type="project" value="InterPro"/>
</dbReference>
<protein>
    <submittedName>
        <fullName evidence="4">3D domain protein</fullName>
    </submittedName>
</protein>
<evidence type="ECO:0000259" key="3">
    <source>
        <dbReference type="PROSITE" id="PS51109"/>
    </source>
</evidence>
<dbReference type="SUPFAM" id="SSF50685">
    <property type="entry name" value="Barwin-like endoglucanases"/>
    <property type="match status" value="1"/>
</dbReference>
<sequence>MVEKFKTFIKRSFSNGPKAKIVILATAFVVAVAATTVATMRKTVKISIDGEEETFITYKGTVKDVLQDKGLEISDHDKVQPSLESKINEDDQIEVKKAVPINVKFAKKDVKIISAEETVEEALIVGNDQLKEQGVEYVKGVDEVEPKLDTPVKENMNVDVTKVEIKNVTESKKIPYDTITKKDSSLEKGKKKVESDGKHGEQEVTYQVVYRDGEEAEKKEVSSKVIATPVNAVVVQGTKNPVQYVPNRGGESIAYKKHLVVESTAYTGHNNTATGIKPVYNPGGVSTIAVDPRVIPLGSLVYVEGYGYARAADTGGAIKGNIIDVFFNSESKCTSWGRKYGVDVYIVSYPGEW</sequence>
<reference evidence="4 5" key="1">
    <citation type="journal article" date="2015" name="Infect. Genet. Evol.">
        <title>Genomic sequences of six botulinum neurotoxin-producing strains representing three clostridial species illustrate the mobility and diversity of botulinum neurotoxin genes.</title>
        <authorList>
            <person name="Smith T.J."/>
            <person name="Hill K.K."/>
            <person name="Xie G."/>
            <person name="Foley B.T."/>
            <person name="Williamson C.H."/>
            <person name="Foster J.T."/>
            <person name="Johnson S.L."/>
            <person name="Chertkov O."/>
            <person name="Teshima H."/>
            <person name="Gibbons H.S."/>
            <person name="Johnsky L.A."/>
            <person name="Karavis M.A."/>
            <person name="Smith L.A."/>
        </authorList>
    </citation>
    <scope>NUCLEOTIDE SEQUENCE [LARGE SCALE GENOMIC DNA]</scope>
    <source>
        <strain evidence="4">Sullivan</strain>
    </source>
</reference>
<dbReference type="Pfam" id="PF07501">
    <property type="entry name" value="G5"/>
    <property type="match status" value="1"/>
</dbReference>
<keyword evidence="2" id="KW-0812">Transmembrane</keyword>
<proteinExistence type="predicted"/>
<dbReference type="InterPro" id="IPR011098">
    <property type="entry name" value="G5_dom"/>
</dbReference>
<dbReference type="Gene3D" id="2.20.230.10">
    <property type="entry name" value="Resuscitation-promoting factor rpfb"/>
    <property type="match status" value="1"/>
</dbReference>
<dbReference type="SMART" id="SM01208">
    <property type="entry name" value="G5"/>
    <property type="match status" value="1"/>
</dbReference>
<keyword evidence="5" id="KW-1185">Reference proteome</keyword>
<dbReference type="Pfam" id="PF03990">
    <property type="entry name" value="DUF348"/>
    <property type="match status" value="1"/>
</dbReference>
<dbReference type="Proteomes" id="UP000030635">
    <property type="component" value="Chromosome"/>
</dbReference>
<evidence type="ECO:0000313" key="4">
    <source>
        <dbReference type="EMBL" id="AIY85023.1"/>
    </source>
</evidence>
<evidence type="ECO:0000313" key="5">
    <source>
        <dbReference type="Proteomes" id="UP000030635"/>
    </source>
</evidence>
<dbReference type="PANTHER" id="PTHR39160:SF4">
    <property type="entry name" value="RESUSCITATION-PROMOTING FACTOR RPFB"/>
    <property type="match status" value="1"/>
</dbReference>
<dbReference type="eggNOG" id="COG3584">
    <property type="taxonomic scope" value="Bacteria"/>
</dbReference>
<dbReference type="STRING" id="1561.NPD11_1778"/>
<dbReference type="GO" id="GO:0004553">
    <property type="term" value="F:hydrolase activity, hydrolyzing O-glycosyl compounds"/>
    <property type="evidence" value="ECO:0007669"/>
    <property type="project" value="InterPro"/>
</dbReference>
<dbReference type="CDD" id="cd14667">
    <property type="entry name" value="3D_containing_proteins"/>
    <property type="match status" value="1"/>
</dbReference>
<keyword evidence="2" id="KW-1133">Transmembrane helix</keyword>
<name>A0A0A7FZI1_9CLOT</name>
<dbReference type="AlphaFoldDB" id="A0A0A7FZI1"/>
<accession>A0A0A7FZI1</accession>
<dbReference type="InterPro" id="IPR051933">
    <property type="entry name" value="Resuscitation_pf_RpfB"/>
</dbReference>
<dbReference type="PANTHER" id="PTHR39160">
    <property type="entry name" value="CELL WALL-BINDING PROTEIN YOCH"/>
    <property type="match status" value="1"/>
</dbReference>
<keyword evidence="2" id="KW-0472">Membrane</keyword>
<dbReference type="Pfam" id="PF06725">
    <property type="entry name" value="3D"/>
    <property type="match status" value="1"/>
</dbReference>
<dbReference type="RefSeq" id="WP_039312533.1">
    <property type="nucleotide sequence ID" value="NZ_CP006905.1"/>
</dbReference>
<dbReference type="KEGG" id="cbv:U729_1223"/>
<feature type="transmembrane region" description="Helical" evidence="2">
    <location>
        <begin position="21"/>
        <end position="40"/>
    </location>
</feature>
<dbReference type="InterPro" id="IPR059180">
    <property type="entry name" value="3D_YorM"/>
</dbReference>
<dbReference type="InterPro" id="IPR007137">
    <property type="entry name" value="DUF348"/>
</dbReference>
<keyword evidence="1" id="KW-0732">Signal</keyword>
<organism evidence="4 5">
    <name type="scientific">Clostridium baratii str. Sullivan</name>
    <dbReference type="NCBI Taxonomy" id="1415775"/>
    <lineage>
        <taxon>Bacteria</taxon>
        <taxon>Bacillati</taxon>
        <taxon>Bacillota</taxon>
        <taxon>Clostridia</taxon>
        <taxon>Eubacteriales</taxon>
        <taxon>Clostridiaceae</taxon>
        <taxon>Clostridium</taxon>
    </lineage>
</organism>
<dbReference type="HOGENOM" id="CLU_036884_0_1_9"/>
<dbReference type="InterPro" id="IPR036908">
    <property type="entry name" value="RlpA-like_sf"/>
</dbReference>
<dbReference type="Gene3D" id="2.40.40.10">
    <property type="entry name" value="RlpA-like domain"/>
    <property type="match status" value="1"/>
</dbReference>
<dbReference type="eggNOG" id="COG3583">
    <property type="taxonomic scope" value="Bacteria"/>
</dbReference>
<evidence type="ECO:0000256" key="1">
    <source>
        <dbReference type="ARBA" id="ARBA00022729"/>
    </source>
</evidence>
<dbReference type="OrthoDB" id="9798935at2"/>
<dbReference type="InterPro" id="IPR010611">
    <property type="entry name" value="3D_dom"/>
</dbReference>
<dbReference type="PROSITE" id="PS51109">
    <property type="entry name" value="G5"/>
    <property type="match status" value="1"/>
</dbReference>
<gene>
    <name evidence="4" type="ORF">U729_1223</name>
</gene>